<dbReference type="HOGENOM" id="CLU_3097845_0_0_11"/>
<name>C0E1H9_9CORY</name>
<evidence type="ECO:0000313" key="2">
    <source>
        <dbReference type="Proteomes" id="UP000006247"/>
    </source>
</evidence>
<dbReference type="AlphaFoldDB" id="C0E1H9"/>
<dbReference type="EMBL" id="ACEB01000012">
    <property type="protein sequence ID" value="EEG27629.1"/>
    <property type="molecule type" value="Genomic_DNA"/>
</dbReference>
<dbReference type="Proteomes" id="UP000006247">
    <property type="component" value="Unassembled WGS sequence"/>
</dbReference>
<sequence>MCDCFLMICLLWILLGGLHCKIFVLWLVVCFGDVSRETLLPHIFMASYGDG</sequence>
<gene>
    <name evidence="1" type="ORF">CORMATOL_00830</name>
</gene>
<reference evidence="1 2" key="1">
    <citation type="submission" date="2009-01" db="EMBL/GenBank/DDBJ databases">
        <authorList>
            <person name="Fulton L."/>
            <person name="Clifton S."/>
            <person name="Chinwalla A.T."/>
            <person name="Mitreva M."/>
            <person name="Sodergren E."/>
            <person name="Weinstock G."/>
            <person name="Clifton S."/>
            <person name="Dooling D.J."/>
            <person name="Fulton B."/>
            <person name="Minx P."/>
            <person name="Pepin K.H."/>
            <person name="Johnson M."/>
            <person name="Bhonagiri V."/>
            <person name="Nash W.E."/>
            <person name="Mardis E.R."/>
            <person name="Wilson R.K."/>
        </authorList>
    </citation>
    <scope>NUCLEOTIDE SEQUENCE [LARGE SCALE GENOMIC DNA]</scope>
    <source>
        <strain evidence="1 2">ATCC 33806</strain>
    </source>
</reference>
<organism evidence="1 2">
    <name type="scientific">Corynebacterium matruchotii ATCC 33806</name>
    <dbReference type="NCBI Taxonomy" id="566549"/>
    <lineage>
        <taxon>Bacteria</taxon>
        <taxon>Bacillati</taxon>
        <taxon>Actinomycetota</taxon>
        <taxon>Actinomycetes</taxon>
        <taxon>Mycobacteriales</taxon>
        <taxon>Corynebacteriaceae</taxon>
        <taxon>Corynebacterium</taxon>
    </lineage>
</organism>
<accession>C0E1H9</accession>
<protein>
    <submittedName>
        <fullName evidence="1">Uncharacterized protein</fullName>
    </submittedName>
</protein>
<evidence type="ECO:0000313" key="1">
    <source>
        <dbReference type="EMBL" id="EEG27629.1"/>
    </source>
</evidence>
<proteinExistence type="predicted"/>
<comment type="caution">
    <text evidence="1">The sequence shown here is derived from an EMBL/GenBank/DDBJ whole genome shotgun (WGS) entry which is preliminary data.</text>
</comment>